<feature type="signal peptide" evidence="1">
    <location>
        <begin position="1"/>
        <end position="19"/>
    </location>
</feature>
<proteinExistence type="predicted"/>
<evidence type="ECO:0000256" key="1">
    <source>
        <dbReference type="SAM" id="SignalP"/>
    </source>
</evidence>
<reference evidence="3" key="1">
    <citation type="submission" date="2022-11" db="UniProtKB">
        <authorList>
            <consortium name="WormBaseParasite"/>
        </authorList>
    </citation>
    <scope>IDENTIFICATION</scope>
</reference>
<dbReference type="Proteomes" id="UP000887566">
    <property type="component" value="Unplaced"/>
</dbReference>
<organism evidence="2 3">
    <name type="scientific">Plectus sambesii</name>
    <dbReference type="NCBI Taxonomy" id="2011161"/>
    <lineage>
        <taxon>Eukaryota</taxon>
        <taxon>Metazoa</taxon>
        <taxon>Ecdysozoa</taxon>
        <taxon>Nematoda</taxon>
        <taxon>Chromadorea</taxon>
        <taxon>Plectida</taxon>
        <taxon>Plectina</taxon>
        <taxon>Plectoidea</taxon>
        <taxon>Plectidae</taxon>
        <taxon>Plectus</taxon>
    </lineage>
</organism>
<accession>A0A914VE14</accession>
<dbReference type="WBParaSite" id="PSAMB.scaffold187size67947.g3065.t1">
    <property type="protein sequence ID" value="PSAMB.scaffold187size67947.g3065.t1"/>
    <property type="gene ID" value="PSAMB.scaffold187size67947.g3065"/>
</dbReference>
<evidence type="ECO:0000313" key="3">
    <source>
        <dbReference type="WBParaSite" id="PSAMB.scaffold187size67947.g3065.t1"/>
    </source>
</evidence>
<protein>
    <submittedName>
        <fullName evidence="3">MULE transposase domain-containing protein</fullName>
    </submittedName>
</protein>
<keyword evidence="1" id="KW-0732">Signal</keyword>
<evidence type="ECO:0000313" key="2">
    <source>
        <dbReference type="Proteomes" id="UP000887566"/>
    </source>
</evidence>
<dbReference type="AlphaFoldDB" id="A0A914VE14"/>
<name>A0A914VE14_9BILA</name>
<sequence length="201" mass="23662">MTCYKYLLCALMVLDEASGGQPVAEFSTESESENDLIPLFQALKVRRPSLEPKYFMSDCASSFWNAWQKVFGGTDKRTKRITCAWHIWRALNGQMQNGAYKIGTTELRRVVRKCLATLMYEGDEAEFKRNYENIVNNLWITGEENVKKFHEYFLRYYPASTAHDWTRFGRLYSDITTNMHLEPYHRVLKQRFLNRKLSQSP</sequence>
<feature type="chain" id="PRO_5037295877" evidence="1">
    <location>
        <begin position="20"/>
        <end position="201"/>
    </location>
</feature>
<keyword evidence="2" id="KW-1185">Reference proteome</keyword>